<dbReference type="CDD" id="cd00293">
    <property type="entry name" value="USP-like"/>
    <property type="match status" value="1"/>
</dbReference>
<evidence type="ECO:0000313" key="4">
    <source>
        <dbReference type="Proteomes" id="UP000199663"/>
    </source>
</evidence>
<feature type="domain" description="UspA" evidence="2">
    <location>
        <begin position="2"/>
        <end position="135"/>
    </location>
</feature>
<dbReference type="Pfam" id="PF00582">
    <property type="entry name" value="Usp"/>
    <property type="match status" value="1"/>
</dbReference>
<dbReference type="InterPro" id="IPR006016">
    <property type="entry name" value="UspA"/>
</dbReference>
<organism evidence="3 4">
    <name type="scientific">Rhodonellum ikkaensis</name>
    <dbReference type="NCBI Taxonomy" id="336829"/>
    <lineage>
        <taxon>Bacteria</taxon>
        <taxon>Pseudomonadati</taxon>
        <taxon>Bacteroidota</taxon>
        <taxon>Cytophagia</taxon>
        <taxon>Cytophagales</taxon>
        <taxon>Cytophagaceae</taxon>
        <taxon>Rhodonellum</taxon>
    </lineage>
</organism>
<dbReference type="Gene3D" id="3.40.50.12370">
    <property type="match status" value="1"/>
</dbReference>
<reference evidence="3 4" key="1">
    <citation type="submission" date="2016-10" db="EMBL/GenBank/DDBJ databases">
        <authorList>
            <person name="Varghese N."/>
            <person name="Submissions S."/>
        </authorList>
    </citation>
    <scope>NUCLEOTIDE SEQUENCE [LARGE SCALE GENOMIC DNA]</scope>
    <source>
        <strain evidence="3 4">DSM 17997</strain>
    </source>
</reference>
<dbReference type="EMBL" id="FNQC01000007">
    <property type="protein sequence ID" value="SDZ20222.1"/>
    <property type="molecule type" value="Genomic_DNA"/>
</dbReference>
<gene>
    <name evidence="3" type="ORF">SAMN05444412_107168</name>
</gene>
<evidence type="ECO:0000259" key="2">
    <source>
        <dbReference type="Pfam" id="PF00582"/>
    </source>
</evidence>
<protein>
    <submittedName>
        <fullName evidence="3">Nucleotide-binding universal stress protein, UspA family</fullName>
    </submittedName>
</protein>
<dbReference type="RefSeq" id="WP_019597783.1">
    <property type="nucleotide sequence ID" value="NZ_FNQC01000007.1"/>
</dbReference>
<dbReference type="InterPro" id="IPR006015">
    <property type="entry name" value="Universal_stress_UspA"/>
</dbReference>
<accession>A0A1H3R317</accession>
<comment type="caution">
    <text evidence="3">The sequence shown here is derived from an EMBL/GenBank/DDBJ whole genome shotgun (WGS) entry which is preliminary data.</text>
</comment>
<dbReference type="PRINTS" id="PR01438">
    <property type="entry name" value="UNVRSLSTRESS"/>
</dbReference>
<evidence type="ECO:0000313" key="3">
    <source>
        <dbReference type="EMBL" id="SDZ20222.1"/>
    </source>
</evidence>
<keyword evidence="4" id="KW-1185">Reference proteome</keyword>
<proteinExistence type="inferred from homology"/>
<evidence type="ECO:0000256" key="1">
    <source>
        <dbReference type="ARBA" id="ARBA00008791"/>
    </source>
</evidence>
<dbReference type="PANTHER" id="PTHR46268:SF6">
    <property type="entry name" value="UNIVERSAL STRESS PROTEIN UP12"/>
    <property type="match status" value="1"/>
</dbReference>
<dbReference type="SUPFAM" id="SSF52402">
    <property type="entry name" value="Adenine nucleotide alpha hydrolases-like"/>
    <property type="match status" value="2"/>
</dbReference>
<name>A0A1H3R317_9BACT</name>
<dbReference type="Proteomes" id="UP000199663">
    <property type="component" value="Unassembled WGS sequence"/>
</dbReference>
<sequence length="270" mass="30362">MKILVPTDFSDNANNALEFAKKIALMHGASITLLFTFYAIYDFAAQAAEIVDQIEKDAKKAMKEEVKEGEKEGLKVDYKILQGAVSTVITATAFREGYDLIVMGTQGASGMKKALMGSNTGNVIKESKVPVLAVPSNATWKKINKISVSVELAKEEELNYKKLMMLTAPFKVPYEFLHVEKTHAFEKDITLKGLESYLKENYPKQSISFIVKTAEEVTTGIDKYLKKNKGTLLVMFYKNKSFFEYLFNKSQTVEMVYHTHVPLLVLKTNP</sequence>
<comment type="similarity">
    <text evidence="1">Belongs to the universal stress protein A family.</text>
</comment>
<dbReference type="PANTHER" id="PTHR46268">
    <property type="entry name" value="STRESS RESPONSE PROTEIN NHAX"/>
    <property type="match status" value="1"/>
</dbReference>